<organism evidence="4 5">
    <name type="scientific">Micromonas commoda (strain RCC299 / NOUM17 / CCMP2709)</name>
    <name type="common">Picoplanktonic green alga</name>
    <dbReference type="NCBI Taxonomy" id="296587"/>
    <lineage>
        <taxon>Eukaryota</taxon>
        <taxon>Viridiplantae</taxon>
        <taxon>Chlorophyta</taxon>
        <taxon>Mamiellophyceae</taxon>
        <taxon>Mamiellales</taxon>
        <taxon>Mamiellaceae</taxon>
        <taxon>Micromonas</taxon>
    </lineage>
</organism>
<dbReference type="PROSITE" id="PS51399">
    <property type="entry name" value="SEP"/>
    <property type="match status" value="1"/>
</dbReference>
<dbReference type="FunCoup" id="C1EHA1">
    <property type="interactions" value="2038"/>
</dbReference>
<dbReference type="EMBL" id="CP001332">
    <property type="protein sequence ID" value="ACO67259.1"/>
    <property type="molecule type" value="Genomic_DNA"/>
</dbReference>
<evidence type="ECO:0000256" key="1">
    <source>
        <dbReference type="SAM" id="MobiDB-lite"/>
    </source>
</evidence>
<dbReference type="SUPFAM" id="SSF54236">
    <property type="entry name" value="Ubiquitin-like"/>
    <property type="match status" value="1"/>
</dbReference>
<feature type="domain" description="UBX" evidence="2">
    <location>
        <begin position="339"/>
        <end position="387"/>
    </location>
</feature>
<dbReference type="Pfam" id="PF00789">
    <property type="entry name" value="UBX"/>
    <property type="match status" value="1"/>
</dbReference>
<dbReference type="GO" id="GO:0043130">
    <property type="term" value="F:ubiquitin binding"/>
    <property type="evidence" value="ECO:0007669"/>
    <property type="project" value="TreeGrafter"/>
</dbReference>
<dbReference type="Gene3D" id="3.30.420.210">
    <property type="entry name" value="SEP domain"/>
    <property type="match status" value="1"/>
</dbReference>
<dbReference type="GO" id="GO:0000045">
    <property type="term" value="P:autophagosome assembly"/>
    <property type="evidence" value="ECO:0007669"/>
    <property type="project" value="TreeGrafter"/>
</dbReference>
<feature type="compositionally biased region" description="Low complexity" evidence="1">
    <location>
        <begin position="319"/>
        <end position="336"/>
    </location>
</feature>
<feature type="region of interest" description="Disordered" evidence="1">
    <location>
        <begin position="143"/>
        <end position="212"/>
    </location>
</feature>
<protein>
    <recommendedName>
        <fullName evidence="6">UBX domain-containing protein</fullName>
    </recommendedName>
</protein>
<dbReference type="GO" id="GO:0061025">
    <property type="term" value="P:membrane fusion"/>
    <property type="evidence" value="ECO:0007669"/>
    <property type="project" value="TreeGrafter"/>
</dbReference>
<dbReference type="OMA" id="QEWYTGG"/>
<sequence>MDAKIAQFCQVTGCADPAKARFFLESSNGEIDAAISAFFEHGDQDVPVAANPDPAPTEPAGGASGTGTAPPARASSNPRRGPARLDNVRGLGDVRGDGDDDDDDDKPQEWYTGGAQSGSVVQDPKKKPSRVEDILDGARAAGAVDGTADDLNPSGSDNPNTAGGARRTAFSGSGRTLGGNGRESTAVGVPPDAAGSAEGGAPPGATTPTPTSHVITFWQNGFTVDAGGELRRYDDPANAPFMQAVANGQCPPELAPADRNQPININLVRKETEYEPPPEPKYRAFQGSGRTLGGSSSGPSSDAAAAAGGAGVTPGGSSSGPSSDAAAEGSGAGAWSVDEGAPTTSVQLRLRDGSRVVGRFNLTHTVADVRAFIACASPANASGTYSLQLSGFPPKRLEDEAQAVGDGLANSVIIQR</sequence>
<dbReference type="SUPFAM" id="SSF46934">
    <property type="entry name" value="UBA-like"/>
    <property type="match status" value="1"/>
</dbReference>
<feature type="compositionally biased region" description="Low complexity" evidence="1">
    <location>
        <begin position="297"/>
        <end position="307"/>
    </location>
</feature>
<dbReference type="InterPro" id="IPR012989">
    <property type="entry name" value="SEP_domain"/>
</dbReference>
<dbReference type="InParanoid" id="C1EHA1"/>
<proteinExistence type="predicted"/>
<dbReference type="PANTHER" id="PTHR23333">
    <property type="entry name" value="UBX DOMAIN CONTAINING PROTEIN"/>
    <property type="match status" value="1"/>
</dbReference>
<dbReference type="GO" id="GO:0007030">
    <property type="term" value="P:Golgi organization"/>
    <property type="evidence" value="ECO:0007669"/>
    <property type="project" value="TreeGrafter"/>
</dbReference>
<evidence type="ECO:0000313" key="4">
    <source>
        <dbReference type="EMBL" id="ACO67259.1"/>
    </source>
</evidence>
<evidence type="ECO:0008006" key="6">
    <source>
        <dbReference type="Google" id="ProtNLM"/>
    </source>
</evidence>
<dbReference type="Pfam" id="PF08059">
    <property type="entry name" value="SEP"/>
    <property type="match status" value="1"/>
</dbReference>
<dbReference type="GeneID" id="8249143"/>
<dbReference type="CDD" id="cd01770">
    <property type="entry name" value="UBX_UBXN2"/>
    <property type="match status" value="1"/>
</dbReference>
<reference evidence="4 5" key="1">
    <citation type="journal article" date="2009" name="Science">
        <title>Green evolution and dynamic adaptations revealed by genomes of the marine picoeukaryotes Micromonas.</title>
        <authorList>
            <person name="Worden A.Z."/>
            <person name="Lee J.H."/>
            <person name="Mock T."/>
            <person name="Rouze P."/>
            <person name="Simmons M.P."/>
            <person name="Aerts A.L."/>
            <person name="Allen A.E."/>
            <person name="Cuvelier M.L."/>
            <person name="Derelle E."/>
            <person name="Everett M.V."/>
            <person name="Foulon E."/>
            <person name="Grimwood J."/>
            <person name="Gundlach H."/>
            <person name="Henrissat B."/>
            <person name="Napoli C."/>
            <person name="McDonald S.M."/>
            <person name="Parker M.S."/>
            <person name="Rombauts S."/>
            <person name="Salamov A."/>
            <person name="Von Dassow P."/>
            <person name="Badger J.H."/>
            <person name="Coutinho P.M."/>
            <person name="Demir E."/>
            <person name="Dubchak I."/>
            <person name="Gentemann C."/>
            <person name="Eikrem W."/>
            <person name="Gready J.E."/>
            <person name="John U."/>
            <person name="Lanier W."/>
            <person name="Lindquist E.A."/>
            <person name="Lucas S."/>
            <person name="Mayer K.F."/>
            <person name="Moreau H."/>
            <person name="Not F."/>
            <person name="Otillar R."/>
            <person name="Panaud O."/>
            <person name="Pangilinan J."/>
            <person name="Paulsen I."/>
            <person name="Piegu B."/>
            <person name="Poliakov A."/>
            <person name="Robbens S."/>
            <person name="Schmutz J."/>
            <person name="Toulza E."/>
            <person name="Wyss T."/>
            <person name="Zelensky A."/>
            <person name="Zhou K."/>
            <person name="Armbrust E.V."/>
            <person name="Bhattacharya D."/>
            <person name="Goodenough U.W."/>
            <person name="Van de Peer Y."/>
            <person name="Grigoriev I.V."/>
        </authorList>
    </citation>
    <scope>NUCLEOTIDE SEQUENCE [LARGE SCALE GENOMIC DNA]</scope>
    <source>
        <strain evidence="5">RCC299 / NOUM17</strain>
    </source>
</reference>
<dbReference type="SUPFAM" id="SSF102848">
    <property type="entry name" value="NSFL1 (p97 ATPase) cofactor p47, SEP domain"/>
    <property type="match status" value="1"/>
</dbReference>
<dbReference type="GO" id="GO:0005634">
    <property type="term" value="C:nucleus"/>
    <property type="evidence" value="ECO:0007669"/>
    <property type="project" value="TreeGrafter"/>
</dbReference>
<dbReference type="InterPro" id="IPR009060">
    <property type="entry name" value="UBA-like_sf"/>
</dbReference>
<gene>
    <name evidence="4" type="ORF">MICPUN_64152</name>
</gene>
<dbReference type="InterPro" id="IPR036241">
    <property type="entry name" value="NSFL1C_SEP_dom_sf"/>
</dbReference>
<feature type="compositionally biased region" description="Low complexity" evidence="1">
    <location>
        <begin position="45"/>
        <end position="72"/>
    </location>
</feature>
<name>C1EHA1_MICCC</name>
<feature type="compositionally biased region" description="Basic and acidic residues" evidence="1">
    <location>
        <begin position="270"/>
        <end position="282"/>
    </location>
</feature>
<dbReference type="Gene3D" id="1.10.8.10">
    <property type="entry name" value="DNA helicase RuvA subunit, C-terminal domain"/>
    <property type="match status" value="1"/>
</dbReference>
<feature type="compositionally biased region" description="Gly residues" evidence="1">
    <location>
        <begin position="308"/>
        <end position="318"/>
    </location>
</feature>
<evidence type="ECO:0000259" key="2">
    <source>
        <dbReference type="PROSITE" id="PS50033"/>
    </source>
</evidence>
<dbReference type="eggNOG" id="KOG2086">
    <property type="taxonomic scope" value="Eukaryota"/>
</dbReference>
<dbReference type="RefSeq" id="XP_002506001.1">
    <property type="nucleotide sequence ID" value="XM_002505955.1"/>
</dbReference>
<dbReference type="GO" id="GO:0043161">
    <property type="term" value="P:proteasome-mediated ubiquitin-dependent protein catabolic process"/>
    <property type="evidence" value="ECO:0007669"/>
    <property type="project" value="TreeGrafter"/>
</dbReference>
<dbReference type="SMART" id="SM00166">
    <property type="entry name" value="UBX"/>
    <property type="match status" value="1"/>
</dbReference>
<evidence type="ECO:0000259" key="3">
    <source>
        <dbReference type="PROSITE" id="PS51399"/>
    </source>
</evidence>
<dbReference type="Gene3D" id="3.10.20.90">
    <property type="entry name" value="Phosphatidylinositol 3-kinase Catalytic Subunit, Chain A, domain 1"/>
    <property type="match status" value="1"/>
</dbReference>
<feature type="region of interest" description="Disordered" evidence="1">
    <location>
        <begin position="44"/>
        <end position="130"/>
    </location>
</feature>
<dbReference type="SMART" id="SM00553">
    <property type="entry name" value="SEP"/>
    <property type="match status" value="1"/>
</dbReference>
<dbReference type="OrthoDB" id="25887at2759"/>
<feature type="domain" description="SEP" evidence="3">
    <location>
        <begin position="210"/>
        <end position="275"/>
    </location>
</feature>
<dbReference type="CDD" id="cd14348">
    <property type="entry name" value="UBA_p47"/>
    <property type="match status" value="1"/>
</dbReference>
<dbReference type="InterPro" id="IPR029071">
    <property type="entry name" value="Ubiquitin-like_domsf"/>
</dbReference>
<keyword evidence="5" id="KW-1185">Reference proteome</keyword>
<dbReference type="AlphaFoldDB" id="C1EHA1"/>
<dbReference type="STRING" id="296587.C1EHA1"/>
<dbReference type="GO" id="GO:0005829">
    <property type="term" value="C:cytosol"/>
    <property type="evidence" value="ECO:0007669"/>
    <property type="project" value="TreeGrafter"/>
</dbReference>
<dbReference type="Proteomes" id="UP000002009">
    <property type="component" value="Chromosome 14"/>
</dbReference>
<dbReference type="FunFam" id="3.30.420.210:FF:000002">
    <property type="entry name" value="UBX domain-containing protein 1"/>
    <property type="match status" value="1"/>
</dbReference>
<dbReference type="InterPro" id="IPR001012">
    <property type="entry name" value="UBX_dom"/>
</dbReference>
<dbReference type="GO" id="GO:0031468">
    <property type="term" value="P:nuclear membrane reassembly"/>
    <property type="evidence" value="ECO:0007669"/>
    <property type="project" value="TreeGrafter"/>
</dbReference>
<evidence type="ECO:0000313" key="5">
    <source>
        <dbReference type="Proteomes" id="UP000002009"/>
    </source>
</evidence>
<dbReference type="PROSITE" id="PS50033">
    <property type="entry name" value="UBX"/>
    <property type="match status" value="1"/>
</dbReference>
<feature type="region of interest" description="Disordered" evidence="1">
    <location>
        <begin position="270"/>
        <end position="344"/>
    </location>
</feature>
<dbReference type="Pfam" id="PF14555">
    <property type="entry name" value="UBA_4"/>
    <property type="match status" value="1"/>
</dbReference>
<dbReference type="KEGG" id="mis:MICPUN_64152"/>
<accession>C1EHA1</accession>
<dbReference type="PANTHER" id="PTHR23333:SF20">
    <property type="entry name" value="NSFL1 COFACTOR P47"/>
    <property type="match status" value="1"/>
</dbReference>